<dbReference type="AlphaFoldDB" id="A0A2P2JUD8"/>
<protein>
    <submittedName>
        <fullName evidence="1">YbaK/prolyl-tRNA synthetase family protein</fullName>
    </submittedName>
</protein>
<keyword evidence="1" id="KW-0030">Aminoacyl-tRNA synthetase</keyword>
<dbReference type="EMBL" id="GGEC01016605">
    <property type="protein sequence ID" value="MBW97088.1"/>
    <property type="molecule type" value="Transcribed_RNA"/>
</dbReference>
<keyword evidence="1" id="KW-0436">Ligase</keyword>
<dbReference type="GO" id="GO:0004812">
    <property type="term" value="F:aminoacyl-tRNA ligase activity"/>
    <property type="evidence" value="ECO:0007669"/>
    <property type="project" value="UniProtKB-KW"/>
</dbReference>
<organism evidence="1">
    <name type="scientific">Rhizophora mucronata</name>
    <name type="common">Asiatic mangrove</name>
    <dbReference type="NCBI Taxonomy" id="61149"/>
    <lineage>
        <taxon>Eukaryota</taxon>
        <taxon>Viridiplantae</taxon>
        <taxon>Streptophyta</taxon>
        <taxon>Embryophyta</taxon>
        <taxon>Tracheophyta</taxon>
        <taxon>Spermatophyta</taxon>
        <taxon>Magnoliopsida</taxon>
        <taxon>eudicotyledons</taxon>
        <taxon>Gunneridae</taxon>
        <taxon>Pentapetalae</taxon>
        <taxon>rosids</taxon>
        <taxon>fabids</taxon>
        <taxon>Malpighiales</taxon>
        <taxon>Rhizophoraceae</taxon>
        <taxon>Rhizophora</taxon>
    </lineage>
</organism>
<sequence length="65" mass="7642">MLFVKKLIIMAAAKDRWSISTSMCIHFQLCNISFYCFVQKESYSNTRKIKDMNALFTTELFAFCL</sequence>
<name>A0A2P2JUD8_RHIMU</name>
<reference evidence="1" key="1">
    <citation type="submission" date="2018-02" db="EMBL/GenBank/DDBJ databases">
        <title>Rhizophora mucronata_Transcriptome.</title>
        <authorList>
            <person name="Meera S.P."/>
            <person name="Sreeshan A."/>
            <person name="Augustine A."/>
        </authorList>
    </citation>
    <scope>NUCLEOTIDE SEQUENCE</scope>
    <source>
        <tissue evidence="1">Leaf</tissue>
    </source>
</reference>
<proteinExistence type="predicted"/>
<accession>A0A2P2JUD8</accession>
<evidence type="ECO:0000313" key="1">
    <source>
        <dbReference type="EMBL" id="MBW97088.1"/>
    </source>
</evidence>